<feature type="domain" description="7TM GPCR serpentine receptor class x (Srx)" evidence="2">
    <location>
        <begin position="36"/>
        <end position="298"/>
    </location>
</feature>
<name>A0AA39HZQ3_9BILA</name>
<dbReference type="EMBL" id="JAUCMV010000003">
    <property type="protein sequence ID" value="KAK0413769.1"/>
    <property type="molecule type" value="Genomic_DNA"/>
</dbReference>
<evidence type="ECO:0000256" key="1">
    <source>
        <dbReference type="SAM" id="Phobius"/>
    </source>
</evidence>
<feature type="transmembrane region" description="Helical" evidence="1">
    <location>
        <begin position="28"/>
        <end position="52"/>
    </location>
</feature>
<feature type="transmembrane region" description="Helical" evidence="1">
    <location>
        <begin position="275"/>
        <end position="297"/>
    </location>
</feature>
<sequence>MATFNYSSSVFVYGAELQGRGEPTQKDIIVGSVMFVLALAAVFLGSVNLAIIWKMSIFHNAFGWFWASRTTVEVINNFLHVVYSAPMTILQPKNIPIPLATTVFVLCYFCAFYGCIMHFLVSVNRCVAVNLPLRYKFIFRTSNCIKIIAACWIPVPFAIFSFLVFPCNMLSYSPQLYEYAFIKCAPNMERNYSIVGTIINRTCWVLCCVTIGTDISTAIRIVYIRKVVRFASHSDDFKRDTRFFLQTIVQNFTMIIATTMIVVANNEYNLEDEAIRLFGFFTLIVTQVNNGITLLVFNPEVRRHLCGYQVFPFSVTSVSYSTKTARTNSAPKAVQEIIL</sequence>
<evidence type="ECO:0000313" key="3">
    <source>
        <dbReference type="EMBL" id="KAK0413769.1"/>
    </source>
</evidence>
<dbReference type="PANTHER" id="PTHR23017:SF3">
    <property type="entry name" value="G-PROTEIN COUPLED RECEPTORS FAMILY 1 PROFILE DOMAIN-CONTAINING PROTEIN"/>
    <property type="match status" value="1"/>
</dbReference>
<accession>A0AA39HZQ3</accession>
<dbReference type="Pfam" id="PF10328">
    <property type="entry name" value="7TM_GPCR_Srx"/>
    <property type="match status" value="1"/>
</dbReference>
<evidence type="ECO:0000313" key="4">
    <source>
        <dbReference type="Proteomes" id="UP001175271"/>
    </source>
</evidence>
<keyword evidence="4" id="KW-1185">Reference proteome</keyword>
<protein>
    <recommendedName>
        <fullName evidence="2">7TM GPCR serpentine receptor class x (Srx) domain-containing protein</fullName>
    </recommendedName>
</protein>
<feature type="transmembrane region" description="Helical" evidence="1">
    <location>
        <begin position="198"/>
        <end position="223"/>
    </location>
</feature>
<dbReference type="PANTHER" id="PTHR23017">
    <property type="entry name" value="SERPENTINE RECEPTOR, CLASS X"/>
    <property type="match status" value="1"/>
</dbReference>
<feature type="transmembrane region" description="Helical" evidence="1">
    <location>
        <begin position="243"/>
        <end position="263"/>
    </location>
</feature>
<organism evidence="3 4">
    <name type="scientific">Steinernema hermaphroditum</name>
    <dbReference type="NCBI Taxonomy" id="289476"/>
    <lineage>
        <taxon>Eukaryota</taxon>
        <taxon>Metazoa</taxon>
        <taxon>Ecdysozoa</taxon>
        <taxon>Nematoda</taxon>
        <taxon>Chromadorea</taxon>
        <taxon>Rhabditida</taxon>
        <taxon>Tylenchina</taxon>
        <taxon>Panagrolaimomorpha</taxon>
        <taxon>Strongyloidoidea</taxon>
        <taxon>Steinernematidae</taxon>
        <taxon>Steinernema</taxon>
    </lineage>
</organism>
<feature type="transmembrane region" description="Helical" evidence="1">
    <location>
        <begin position="64"/>
        <end position="83"/>
    </location>
</feature>
<keyword evidence="1" id="KW-0812">Transmembrane</keyword>
<keyword evidence="1" id="KW-0472">Membrane</keyword>
<gene>
    <name evidence="3" type="ORF">QR680_006980</name>
</gene>
<dbReference type="AlphaFoldDB" id="A0AA39HZQ3"/>
<dbReference type="SUPFAM" id="SSF81321">
    <property type="entry name" value="Family A G protein-coupled receptor-like"/>
    <property type="match status" value="1"/>
</dbReference>
<evidence type="ECO:0000259" key="2">
    <source>
        <dbReference type="Pfam" id="PF10328"/>
    </source>
</evidence>
<dbReference type="Gene3D" id="1.20.1070.10">
    <property type="entry name" value="Rhodopsin 7-helix transmembrane proteins"/>
    <property type="match status" value="1"/>
</dbReference>
<proteinExistence type="predicted"/>
<feature type="transmembrane region" description="Helical" evidence="1">
    <location>
        <begin position="144"/>
        <end position="165"/>
    </location>
</feature>
<reference evidence="3" key="1">
    <citation type="submission" date="2023-06" db="EMBL/GenBank/DDBJ databases">
        <title>Genomic analysis of the entomopathogenic nematode Steinernema hermaphroditum.</title>
        <authorList>
            <person name="Schwarz E.M."/>
            <person name="Heppert J.K."/>
            <person name="Baniya A."/>
            <person name="Schwartz H.T."/>
            <person name="Tan C.-H."/>
            <person name="Antoshechkin I."/>
            <person name="Sternberg P.W."/>
            <person name="Goodrich-Blair H."/>
            <person name="Dillman A.R."/>
        </authorList>
    </citation>
    <scope>NUCLEOTIDE SEQUENCE</scope>
    <source>
        <strain evidence="3">PS9179</strain>
        <tissue evidence="3">Whole animal</tissue>
    </source>
</reference>
<dbReference type="Proteomes" id="UP001175271">
    <property type="component" value="Unassembled WGS sequence"/>
</dbReference>
<dbReference type="InterPro" id="IPR019430">
    <property type="entry name" value="7TM_GPCR_serpentine_rcpt_Srx"/>
</dbReference>
<feature type="transmembrane region" description="Helical" evidence="1">
    <location>
        <begin position="95"/>
        <end position="123"/>
    </location>
</feature>
<keyword evidence="1" id="KW-1133">Transmembrane helix</keyword>
<comment type="caution">
    <text evidence="3">The sequence shown here is derived from an EMBL/GenBank/DDBJ whole genome shotgun (WGS) entry which is preliminary data.</text>
</comment>